<dbReference type="InterPro" id="IPR016167">
    <property type="entry name" value="FAD-bd_PCMH_sub1"/>
</dbReference>
<dbReference type="Gene3D" id="3.40.462.20">
    <property type="match status" value="1"/>
</dbReference>
<dbReference type="Gene3D" id="3.30.43.10">
    <property type="entry name" value="Uridine Diphospho-n-acetylenolpyruvylglucosamine Reductase, domain 2"/>
    <property type="match status" value="1"/>
</dbReference>
<sequence length="523" mass="59080">MHTSICCFLSDLIDLLLSASKSEPDISNLLQCLSHEFGSSSSDVLHVPSTSDSSYSSLLDSTVQNKRFLTSTTPKPVAIVRPSTYDQVQATVKCCKKHGVQIRTRSGGHDYEGQSYTSKVPFILLDLQNLNSVDVNLEEENTVWVQSGATIGELYYWIVQKSANLAFSAGICNTVGVGGHLSGGGYGTISRRYGLSADNVLDAVIVDADGRILDRKSMGEDLFWAIRGGGGSSFGVILSWKIKLSEVPSIVTVFRVARTLEQGGTDLVEKWQKVGSEFSKDLFMRLVIEAVGEGNKRTIRIKFETSFLGNIGQLLAIMNQNFPELGLKREDCVETSWIKSILFFANRNMEDMDQLKNKVPDPRRFFKATSDYVKEPLSKTALEMFWKWCLEEQSPIIIFEPYGGIMDEIPAESLPFPHRKGILYNIQYLVQWDDVEESDDHINWIRRLFRNMTPFVSKEPRSAYLNYRDLDFGVNKMDGTTTYSEAEEWGSKYFGKNYMRLALVKRKIDPQNFFMDEQSIPPF</sequence>
<evidence type="ECO:0000313" key="11">
    <source>
        <dbReference type="Proteomes" id="UP001161247"/>
    </source>
</evidence>
<keyword evidence="4" id="KW-0017">Alkaloid metabolism</keyword>
<dbReference type="InterPro" id="IPR036318">
    <property type="entry name" value="FAD-bd_PCMH-like_sf"/>
</dbReference>
<evidence type="ECO:0000256" key="6">
    <source>
        <dbReference type="ARBA" id="ARBA00022729"/>
    </source>
</evidence>
<evidence type="ECO:0000313" key="10">
    <source>
        <dbReference type="EMBL" id="CAI9089578.1"/>
    </source>
</evidence>
<keyword evidence="8" id="KW-0325">Glycoprotein</keyword>
<comment type="pathway">
    <text evidence="2">Alkaloid biosynthesis.</text>
</comment>
<evidence type="ECO:0000256" key="8">
    <source>
        <dbReference type="ARBA" id="ARBA00023180"/>
    </source>
</evidence>
<proteinExistence type="inferred from homology"/>
<evidence type="ECO:0000256" key="3">
    <source>
        <dbReference type="ARBA" id="ARBA00005466"/>
    </source>
</evidence>
<comment type="similarity">
    <text evidence="3">Belongs to the oxygen-dependent FAD-linked oxidoreductase family.</text>
</comment>
<feature type="domain" description="FAD-binding PCMH-type" evidence="9">
    <location>
        <begin position="72"/>
        <end position="247"/>
    </location>
</feature>
<dbReference type="Gene3D" id="3.30.465.10">
    <property type="match status" value="1"/>
</dbReference>
<dbReference type="InterPro" id="IPR012951">
    <property type="entry name" value="BBE"/>
</dbReference>
<evidence type="ECO:0000259" key="9">
    <source>
        <dbReference type="PROSITE" id="PS51387"/>
    </source>
</evidence>
<dbReference type="PANTHER" id="PTHR32448">
    <property type="entry name" value="OS08G0158400 PROTEIN"/>
    <property type="match status" value="1"/>
</dbReference>
<dbReference type="SUPFAM" id="SSF56176">
    <property type="entry name" value="FAD-binding/transporter-associated domain-like"/>
    <property type="match status" value="1"/>
</dbReference>
<gene>
    <name evidence="10" type="ORF">OLC1_LOCUS1903</name>
</gene>
<dbReference type="GO" id="GO:0016491">
    <property type="term" value="F:oxidoreductase activity"/>
    <property type="evidence" value="ECO:0007669"/>
    <property type="project" value="InterPro"/>
</dbReference>
<evidence type="ECO:0000256" key="5">
    <source>
        <dbReference type="ARBA" id="ARBA00022630"/>
    </source>
</evidence>
<name>A0AAV1C4R2_OLDCO</name>
<keyword evidence="5" id="KW-0285">Flavoprotein</keyword>
<dbReference type="GO" id="GO:0071949">
    <property type="term" value="F:FAD binding"/>
    <property type="evidence" value="ECO:0007669"/>
    <property type="project" value="InterPro"/>
</dbReference>
<dbReference type="Pfam" id="PF08031">
    <property type="entry name" value="BBE"/>
    <property type="match status" value="1"/>
</dbReference>
<keyword evidence="11" id="KW-1185">Reference proteome</keyword>
<accession>A0AAV1C4R2</accession>
<dbReference type="Proteomes" id="UP001161247">
    <property type="component" value="Chromosome 1"/>
</dbReference>
<comment type="cofactor">
    <cofactor evidence="1">
        <name>FAD</name>
        <dbReference type="ChEBI" id="CHEBI:57692"/>
    </cofactor>
</comment>
<dbReference type="Pfam" id="PF01565">
    <property type="entry name" value="FAD_binding_4"/>
    <property type="match status" value="1"/>
</dbReference>
<dbReference type="EMBL" id="OX459118">
    <property type="protein sequence ID" value="CAI9089578.1"/>
    <property type="molecule type" value="Genomic_DNA"/>
</dbReference>
<dbReference type="InterPro" id="IPR016166">
    <property type="entry name" value="FAD-bd_PCMH"/>
</dbReference>
<dbReference type="PROSITE" id="PS51387">
    <property type="entry name" value="FAD_PCMH"/>
    <property type="match status" value="1"/>
</dbReference>
<dbReference type="AlphaFoldDB" id="A0AAV1C4R2"/>
<dbReference type="InterPro" id="IPR006094">
    <property type="entry name" value="Oxid_FAD_bind_N"/>
</dbReference>
<evidence type="ECO:0000256" key="4">
    <source>
        <dbReference type="ARBA" id="ARBA00022589"/>
    </source>
</evidence>
<keyword evidence="7" id="KW-0274">FAD</keyword>
<dbReference type="InterPro" id="IPR016169">
    <property type="entry name" value="FAD-bd_PCMH_sub2"/>
</dbReference>
<protein>
    <submittedName>
        <fullName evidence="10">OLC1v1024169C1</fullName>
    </submittedName>
</protein>
<evidence type="ECO:0000256" key="2">
    <source>
        <dbReference type="ARBA" id="ARBA00004913"/>
    </source>
</evidence>
<reference evidence="10" key="1">
    <citation type="submission" date="2023-03" db="EMBL/GenBank/DDBJ databases">
        <authorList>
            <person name="Julca I."/>
        </authorList>
    </citation>
    <scope>NUCLEOTIDE SEQUENCE</scope>
</reference>
<evidence type="ECO:0000256" key="7">
    <source>
        <dbReference type="ARBA" id="ARBA00022827"/>
    </source>
</evidence>
<organism evidence="10 11">
    <name type="scientific">Oldenlandia corymbosa var. corymbosa</name>
    <dbReference type="NCBI Taxonomy" id="529605"/>
    <lineage>
        <taxon>Eukaryota</taxon>
        <taxon>Viridiplantae</taxon>
        <taxon>Streptophyta</taxon>
        <taxon>Embryophyta</taxon>
        <taxon>Tracheophyta</taxon>
        <taxon>Spermatophyta</taxon>
        <taxon>Magnoliopsida</taxon>
        <taxon>eudicotyledons</taxon>
        <taxon>Gunneridae</taxon>
        <taxon>Pentapetalae</taxon>
        <taxon>asterids</taxon>
        <taxon>lamiids</taxon>
        <taxon>Gentianales</taxon>
        <taxon>Rubiaceae</taxon>
        <taxon>Rubioideae</taxon>
        <taxon>Spermacoceae</taxon>
        <taxon>Hedyotis-Oldenlandia complex</taxon>
        <taxon>Oldenlandia</taxon>
    </lineage>
</organism>
<keyword evidence="6" id="KW-0732">Signal</keyword>
<evidence type="ECO:0000256" key="1">
    <source>
        <dbReference type="ARBA" id="ARBA00001974"/>
    </source>
</evidence>